<evidence type="ECO:0000259" key="6">
    <source>
        <dbReference type="PROSITE" id="PS50262"/>
    </source>
</evidence>
<dbReference type="Gene3D" id="1.20.1070.10">
    <property type="entry name" value="Rhodopsin 7-helix transmembrane proteins"/>
    <property type="match status" value="1"/>
</dbReference>
<dbReference type="GO" id="GO:0008528">
    <property type="term" value="F:G protein-coupled peptide receptor activity"/>
    <property type="evidence" value="ECO:0007669"/>
    <property type="project" value="InterPro"/>
</dbReference>
<dbReference type="OMA" id="MENTYML"/>
<evidence type="ECO:0000313" key="8">
    <source>
        <dbReference type="Proteomes" id="UP000005408"/>
    </source>
</evidence>
<dbReference type="PANTHER" id="PTHR46273:SF4">
    <property type="entry name" value="AT19640P"/>
    <property type="match status" value="1"/>
</dbReference>
<dbReference type="PRINTS" id="PR00237">
    <property type="entry name" value="GPCRRHODOPSN"/>
</dbReference>
<dbReference type="PANTHER" id="PTHR46273">
    <property type="entry name" value="MYOSUPPRESSIN RECEPTOR 1, ISOFORM B-RELATED"/>
    <property type="match status" value="1"/>
</dbReference>
<dbReference type="AlphaFoldDB" id="A0A8W8KI57"/>
<feature type="transmembrane region" description="Helical" evidence="5">
    <location>
        <begin position="65"/>
        <end position="90"/>
    </location>
</feature>
<keyword evidence="2 5" id="KW-0812">Transmembrane</keyword>
<dbReference type="InterPro" id="IPR053219">
    <property type="entry name" value="GPCR_Dmsr-1"/>
</dbReference>
<keyword evidence="4 5" id="KW-0472">Membrane</keyword>
<comment type="subcellular location">
    <subcellularLocation>
        <location evidence="1">Membrane</location>
    </subcellularLocation>
</comment>
<dbReference type="EnsemblMetazoa" id="G23568.5">
    <property type="protein sequence ID" value="G23568.5:cds"/>
    <property type="gene ID" value="G23568"/>
</dbReference>
<evidence type="ECO:0000256" key="5">
    <source>
        <dbReference type="SAM" id="Phobius"/>
    </source>
</evidence>
<feature type="transmembrane region" description="Helical" evidence="5">
    <location>
        <begin position="30"/>
        <end position="53"/>
    </location>
</feature>
<evidence type="ECO:0000256" key="1">
    <source>
        <dbReference type="ARBA" id="ARBA00004370"/>
    </source>
</evidence>
<dbReference type="Pfam" id="PF10324">
    <property type="entry name" value="7TM_GPCR_Srw"/>
    <property type="match status" value="1"/>
</dbReference>
<keyword evidence="8" id="KW-1185">Reference proteome</keyword>
<dbReference type="SUPFAM" id="SSF81321">
    <property type="entry name" value="Family A G protein-coupled receptor-like"/>
    <property type="match status" value="1"/>
</dbReference>
<evidence type="ECO:0000256" key="4">
    <source>
        <dbReference type="ARBA" id="ARBA00023136"/>
    </source>
</evidence>
<dbReference type="InterPro" id="IPR017452">
    <property type="entry name" value="GPCR_Rhodpsn_7TM"/>
</dbReference>
<keyword evidence="3 5" id="KW-1133">Transmembrane helix</keyword>
<proteinExistence type="predicted"/>
<reference evidence="7" key="1">
    <citation type="submission" date="2022-08" db="UniProtKB">
        <authorList>
            <consortium name="EnsemblMetazoa"/>
        </authorList>
    </citation>
    <scope>IDENTIFICATION</scope>
    <source>
        <strain evidence="7">05x7-T-G4-1.051#20</strain>
    </source>
</reference>
<feature type="transmembrane region" description="Helical" evidence="5">
    <location>
        <begin position="210"/>
        <end position="233"/>
    </location>
</feature>
<accession>A0A8W8KI57</accession>
<dbReference type="PROSITE" id="PS50262">
    <property type="entry name" value="G_PROTEIN_RECEP_F1_2"/>
    <property type="match status" value="1"/>
</dbReference>
<dbReference type="InterPro" id="IPR019427">
    <property type="entry name" value="7TM_GPCR_serpentine_rcpt_Srw"/>
</dbReference>
<evidence type="ECO:0000256" key="2">
    <source>
        <dbReference type="ARBA" id="ARBA00022692"/>
    </source>
</evidence>
<feature type="domain" description="G-protein coupled receptors family 1 profile" evidence="6">
    <location>
        <begin position="45"/>
        <end position="319"/>
    </location>
</feature>
<organism evidence="7 8">
    <name type="scientific">Magallana gigas</name>
    <name type="common">Pacific oyster</name>
    <name type="synonym">Crassostrea gigas</name>
    <dbReference type="NCBI Taxonomy" id="29159"/>
    <lineage>
        <taxon>Eukaryota</taxon>
        <taxon>Metazoa</taxon>
        <taxon>Spiralia</taxon>
        <taxon>Lophotrochozoa</taxon>
        <taxon>Mollusca</taxon>
        <taxon>Bivalvia</taxon>
        <taxon>Autobranchia</taxon>
        <taxon>Pteriomorphia</taxon>
        <taxon>Ostreida</taxon>
        <taxon>Ostreoidea</taxon>
        <taxon>Ostreidae</taxon>
        <taxon>Magallana</taxon>
    </lineage>
</organism>
<feature type="transmembrane region" description="Helical" evidence="5">
    <location>
        <begin position="264"/>
        <end position="286"/>
    </location>
</feature>
<sequence>MDNATNSCLLSRQCDDQVGLHAYACVVNRIYGYLILVLGCFGIPTNIVNIAILTHKSMRSPVNNILTGIAISDLITMVIIVPYGVHFYITNGLDITENKYTYEWSLFLEIYAMVTITTQTVSIWLGVCLSFFRYIYIKTMGCGRYNIDTKTSCILVIFIFLIIIAVFTPVYNSASIKSMSCVDEVRNTTVSYYRIAPLMSSDFLTHAYSMWIYVIIGKWIPCFLITLFGGCLLHSLQENTRRTIHLHGSHATSRLQQHRRTTTMLLIIILMYIVASLPQSILLIIAFADKTFFENEYALLGDSIDILSMINNSINFVLYCAMSRQFRDLLRQCVCQYFALPQQDAKSYNTASHLLSQNNLHSKVFAMNEIKKQDSPLLDRLSKPMEKGF</sequence>
<dbReference type="OrthoDB" id="5864054at2759"/>
<dbReference type="CDD" id="cd14978">
    <property type="entry name" value="7tmA_FMRFamide_R-like"/>
    <property type="match status" value="1"/>
</dbReference>
<feature type="transmembrane region" description="Helical" evidence="5">
    <location>
        <begin position="306"/>
        <end position="322"/>
    </location>
</feature>
<dbReference type="EnsemblMetazoa" id="G23568.2">
    <property type="protein sequence ID" value="G23568.2:cds"/>
    <property type="gene ID" value="G23568"/>
</dbReference>
<dbReference type="InterPro" id="IPR000276">
    <property type="entry name" value="GPCR_Rhodpsn"/>
</dbReference>
<dbReference type="EnsemblMetazoa" id="G23568.1">
    <property type="protein sequence ID" value="G23568.1:cds"/>
    <property type="gene ID" value="G23568"/>
</dbReference>
<feature type="transmembrane region" description="Helical" evidence="5">
    <location>
        <begin position="153"/>
        <end position="171"/>
    </location>
</feature>
<feature type="transmembrane region" description="Helical" evidence="5">
    <location>
        <begin position="110"/>
        <end position="132"/>
    </location>
</feature>
<name>A0A8W8KI57_MAGGI</name>
<dbReference type="Proteomes" id="UP000005408">
    <property type="component" value="Unassembled WGS sequence"/>
</dbReference>
<dbReference type="GO" id="GO:0005886">
    <property type="term" value="C:plasma membrane"/>
    <property type="evidence" value="ECO:0007669"/>
    <property type="project" value="TreeGrafter"/>
</dbReference>
<evidence type="ECO:0000313" key="7">
    <source>
        <dbReference type="EnsemblMetazoa" id="G23568.1:cds"/>
    </source>
</evidence>
<protein>
    <recommendedName>
        <fullName evidence="6">G-protein coupled receptors family 1 profile domain-containing protein</fullName>
    </recommendedName>
</protein>
<evidence type="ECO:0000256" key="3">
    <source>
        <dbReference type="ARBA" id="ARBA00022989"/>
    </source>
</evidence>